<dbReference type="GO" id="GO:0015562">
    <property type="term" value="F:efflux transmembrane transporter activity"/>
    <property type="evidence" value="ECO:0007669"/>
    <property type="project" value="TreeGrafter"/>
</dbReference>
<feature type="domain" description="Multidrug resistance protein MdtA-like barrel-sandwich hybrid" evidence="3">
    <location>
        <begin position="32"/>
        <end position="168"/>
    </location>
</feature>
<feature type="chain" id="PRO_5001862228" evidence="2">
    <location>
        <begin position="20"/>
        <end position="248"/>
    </location>
</feature>
<comment type="caution">
    <text evidence="4">The sequence shown here is derived from an EMBL/GenBank/DDBJ whole genome shotgun (WGS) entry which is preliminary data.</text>
</comment>
<dbReference type="eggNOG" id="COG0845">
    <property type="taxonomic scope" value="Bacteria"/>
</dbReference>
<comment type="similarity">
    <text evidence="1">Belongs to the membrane fusion protein (MFP) (TC 8.A.1) family.</text>
</comment>
<gene>
    <name evidence="4" type="ORF">JCM19237_4071</name>
</gene>
<organism evidence="4 5">
    <name type="scientific">Photobacterium aphoticum</name>
    <dbReference type="NCBI Taxonomy" id="754436"/>
    <lineage>
        <taxon>Bacteria</taxon>
        <taxon>Pseudomonadati</taxon>
        <taxon>Pseudomonadota</taxon>
        <taxon>Gammaproteobacteria</taxon>
        <taxon>Vibrionales</taxon>
        <taxon>Vibrionaceae</taxon>
        <taxon>Photobacterium</taxon>
    </lineage>
</organism>
<dbReference type="Proteomes" id="UP000029227">
    <property type="component" value="Unassembled WGS sequence"/>
</dbReference>
<evidence type="ECO:0000313" key="4">
    <source>
        <dbReference type="EMBL" id="GAL04705.1"/>
    </source>
</evidence>
<dbReference type="InterPro" id="IPR058625">
    <property type="entry name" value="MdtA-like_BSH"/>
</dbReference>
<evidence type="ECO:0000259" key="3">
    <source>
        <dbReference type="Pfam" id="PF25917"/>
    </source>
</evidence>
<dbReference type="Gene3D" id="2.40.50.100">
    <property type="match status" value="1"/>
</dbReference>
<evidence type="ECO:0000256" key="2">
    <source>
        <dbReference type="SAM" id="SignalP"/>
    </source>
</evidence>
<dbReference type="Gene3D" id="1.10.287.470">
    <property type="entry name" value="Helix hairpin bin"/>
    <property type="match status" value="1"/>
</dbReference>
<keyword evidence="2" id="KW-0732">Signal</keyword>
<dbReference type="SUPFAM" id="SSF111369">
    <property type="entry name" value="HlyD-like secretion proteins"/>
    <property type="match status" value="1"/>
</dbReference>
<feature type="signal peptide" evidence="2">
    <location>
        <begin position="1"/>
        <end position="19"/>
    </location>
</feature>
<sequence>MKKALSLLTLCLLSAGAFADNYIVGKLAPEKQVEVRSEVSGIVDSYQVDSGDAIKQGAPLLSISQQDYTLEADLAKYDLAVKKAERDMQEKQLIRYQSLFKKHGISEGDYENQLRLTHISRAEQQRSQTQYAIAQRTLTKATPNAPFDGVVALRAVEVGQFISVGDALYTLADIHTLKVRFHVLESDFDQFHKGDTVQVTIPADAQTVTGTVSLFSPVMADNDPGFLVEVTIDNAQQQWLPGMEATCM</sequence>
<dbReference type="Pfam" id="PF25917">
    <property type="entry name" value="BSH_RND"/>
    <property type="match status" value="1"/>
</dbReference>
<evidence type="ECO:0000313" key="5">
    <source>
        <dbReference type="Proteomes" id="UP000029227"/>
    </source>
</evidence>
<dbReference type="PANTHER" id="PTHR30469">
    <property type="entry name" value="MULTIDRUG RESISTANCE PROTEIN MDTA"/>
    <property type="match status" value="1"/>
</dbReference>
<dbReference type="NCBIfam" id="TIGR01730">
    <property type="entry name" value="RND_mfp"/>
    <property type="match status" value="1"/>
</dbReference>
<dbReference type="Gene3D" id="2.40.30.170">
    <property type="match status" value="1"/>
</dbReference>
<dbReference type="GO" id="GO:1990281">
    <property type="term" value="C:efflux pump complex"/>
    <property type="evidence" value="ECO:0007669"/>
    <property type="project" value="TreeGrafter"/>
</dbReference>
<proteinExistence type="inferred from homology"/>
<dbReference type="EMBL" id="BBMN01000005">
    <property type="protein sequence ID" value="GAL04705.1"/>
    <property type="molecule type" value="Genomic_DNA"/>
</dbReference>
<dbReference type="InterPro" id="IPR006143">
    <property type="entry name" value="RND_pump_MFP"/>
</dbReference>
<evidence type="ECO:0000256" key="1">
    <source>
        <dbReference type="ARBA" id="ARBA00009477"/>
    </source>
</evidence>
<dbReference type="STRING" id="754436.JCM19237_4071"/>
<protein>
    <submittedName>
        <fullName evidence="4">Macrolide-specific efflux protein MacA</fullName>
    </submittedName>
</protein>
<dbReference type="AlphaFoldDB" id="A0A090QNG2"/>
<name>A0A090QNG2_9GAMM</name>
<reference evidence="4 5" key="1">
    <citation type="journal article" date="2014" name="Genome Announc.">
        <title>Draft Genome Sequences of Two Vibrionaceae Species, Vibrio ponticus C121 and Photobacterium aphoticum C119, Isolated as Coral Reef Microbiota.</title>
        <authorList>
            <person name="Al-saari N."/>
            <person name="Meirelles P.M."/>
            <person name="Mino S."/>
            <person name="Suda W."/>
            <person name="Oshima K."/>
            <person name="Hattori M."/>
            <person name="Ohkuma M."/>
            <person name="Thompson F.L."/>
            <person name="Gomez-Gil B."/>
            <person name="Sawabe T."/>
            <person name="Sawabe T."/>
        </authorList>
    </citation>
    <scope>NUCLEOTIDE SEQUENCE [LARGE SCALE GENOMIC DNA]</scope>
    <source>
        <strain evidence="4 5">JCM 19237</strain>
    </source>
</reference>
<accession>A0A090QNG2</accession>